<protein>
    <submittedName>
        <fullName evidence="1">Uncharacterized protein</fullName>
    </submittedName>
</protein>
<dbReference type="RefSeq" id="WP_078307751.1">
    <property type="nucleotide sequence ID" value="NZ_PECH01000009.1"/>
</dbReference>
<reference evidence="1 2" key="1">
    <citation type="journal article" date="2019" name="Sci. Rep.">
        <title>Extended insight into the Mycobacterium chelonae-abscessus complex through whole genome sequencing of Mycobacterium salmoniphilum outbreak and Mycobacterium salmoniphilum-like strains.</title>
        <authorList>
            <person name="Behra P.R.K."/>
            <person name="Das S."/>
            <person name="Pettersson B.M.F."/>
            <person name="Shirreff L."/>
            <person name="DuCote T."/>
            <person name="Jacobsson K.G."/>
            <person name="Ennis D.G."/>
            <person name="Kirsebom L.A."/>
        </authorList>
    </citation>
    <scope>NUCLEOTIDE SEQUENCE [LARGE SCALE GENOMIC DNA]</scope>
    <source>
        <strain evidence="1 2">DE 4585</strain>
    </source>
</reference>
<evidence type="ECO:0000313" key="2">
    <source>
        <dbReference type="Proteomes" id="UP000295117"/>
    </source>
</evidence>
<accession>A0A4R8RUL3</accession>
<evidence type="ECO:0000313" key="1">
    <source>
        <dbReference type="EMBL" id="TDZ78096.1"/>
    </source>
</evidence>
<organism evidence="1 2">
    <name type="scientific">Mycobacteroides salmoniphilum</name>
    <dbReference type="NCBI Taxonomy" id="404941"/>
    <lineage>
        <taxon>Bacteria</taxon>
        <taxon>Bacillati</taxon>
        <taxon>Actinomycetota</taxon>
        <taxon>Actinomycetes</taxon>
        <taxon>Mycobacteriales</taxon>
        <taxon>Mycobacteriaceae</taxon>
        <taxon>Mycobacteroides</taxon>
    </lineage>
</organism>
<proteinExistence type="predicted"/>
<dbReference type="EMBL" id="PECH01000009">
    <property type="protein sequence ID" value="TDZ78096.1"/>
    <property type="molecule type" value="Genomic_DNA"/>
</dbReference>
<gene>
    <name evidence="1" type="ORF">DE4585_03932</name>
</gene>
<dbReference type="AlphaFoldDB" id="A0A4R8RUL3"/>
<comment type="caution">
    <text evidence="1">The sequence shown here is derived from an EMBL/GenBank/DDBJ whole genome shotgun (WGS) entry which is preliminary data.</text>
</comment>
<name>A0A4R8RUL3_9MYCO</name>
<sequence length="96" mass="10439">MTKYDYAGMQACVDDVDKAINEVQSVLDDLQSIVDGIEAAVKTDKVTDAMTAVYKQAFRGIDDEVLTPLREQKKYVEDCMEEARAGDSALAGGWGG</sequence>
<dbReference type="Gene3D" id="1.10.287.1060">
    <property type="entry name" value="ESAT-6-like"/>
    <property type="match status" value="1"/>
</dbReference>
<dbReference type="Proteomes" id="UP000295117">
    <property type="component" value="Unassembled WGS sequence"/>
</dbReference>